<protein>
    <recommendedName>
        <fullName evidence="4">Conjugal transfer protein TraM</fullName>
    </recommendedName>
</protein>
<keyword evidence="3" id="KW-1185">Reference proteome</keyword>
<comment type="caution">
    <text evidence="2">The sequence shown here is derived from an EMBL/GenBank/DDBJ whole genome shotgun (WGS) entry which is preliminary data.</text>
</comment>
<dbReference type="STRING" id="1120977.GCA_000619845_02856"/>
<keyword evidence="1" id="KW-0812">Transmembrane</keyword>
<evidence type="ECO:0000313" key="2">
    <source>
        <dbReference type="EMBL" id="TEU25856.1"/>
    </source>
</evidence>
<gene>
    <name evidence="2" type="ORF">E2B99_08805</name>
</gene>
<evidence type="ECO:0000256" key="1">
    <source>
        <dbReference type="SAM" id="Phobius"/>
    </source>
</evidence>
<sequence length="143" mass="16275">MNEDFIAELIAEVAKKHHVLLDKSDPILVTLTLNELLLKRYISDFQLKMDEYEQSIAILQSDSIEASKKIASQLITESGQYMKQQFQKSVDEVCDQIKAIQVQQAQQVINPKPELDRVTLLLYGLIGLCALILLALIIIFFKI</sequence>
<dbReference type="RefSeq" id="WP_026471955.1">
    <property type="nucleotide sequence ID" value="NZ_SNTY01000033.1"/>
</dbReference>
<dbReference type="InterPro" id="IPR028140">
    <property type="entry name" value="TraM"/>
</dbReference>
<evidence type="ECO:0008006" key="4">
    <source>
        <dbReference type="Google" id="ProtNLM"/>
    </source>
</evidence>
<dbReference type="Proteomes" id="UP000297834">
    <property type="component" value="Unassembled WGS sequence"/>
</dbReference>
<reference evidence="2 3" key="1">
    <citation type="submission" date="2019-03" db="EMBL/GenBank/DDBJ databases">
        <title>Alkanindiges illinoisensis: a potential pathogenic isolated from ascites of a gastric cancer patient with abdominal metastasis.</title>
        <authorList>
            <person name="Hu X."/>
            <person name="Yang B."/>
            <person name="Yan X."/>
            <person name="Lin L."/>
            <person name="Zhao H."/>
            <person name="Zhou F."/>
            <person name="Su B."/>
            <person name="Chen J."/>
            <person name="Rui Y."/>
            <person name="Wang Q."/>
            <person name="Zheng L."/>
        </authorList>
    </citation>
    <scope>NUCLEOTIDE SEQUENCE [LARGE SCALE GENOMIC DNA]</scope>
    <source>
        <strain evidence="2 3">NFYY 23406</strain>
    </source>
</reference>
<feature type="transmembrane region" description="Helical" evidence="1">
    <location>
        <begin position="120"/>
        <end position="141"/>
    </location>
</feature>
<dbReference type="Pfam" id="PF11657">
    <property type="entry name" value="Activator-TraM"/>
    <property type="match status" value="1"/>
</dbReference>
<evidence type="ECO:0000313" key="3">
    <source>
        <dbReference type="Proteomes" id="UP000297834"/>
    </source>
</evidence>
<dbReference type="AlphaFoldDB" id="A0A4Y7XBJ6"/>
<accession>A0A4Y7XBJ6</accession>
<dbReference type="OrthoDB" id="8481903at2"/>
<dbReference type="GO" id="GO:0009372">
    <property type="term" value="P:quorum sensing"/>
    <property type="evidence" value="ECO:0007669"/>
    <property type="project" value="InterPro"/>
</dbReference>
<keyword evidence="1" id="KW-1133">Transmembrane helix</keyword>
<proteinExistence type="predicted"/>
<keyword evidence="1" id="KW-0472">Membrane</keyword>
<organism evidence="2 3">
    <name type="scientific">Alkanindiges illinoisensis</name>
    <dbReference type="NCBI Taxonomy" id="197183"/>
    <lineage>
        <taxon>Bacteria</taxon>
        <taxon>Pseudomonadati</taxon>
        <taxon>Pseudomonadota</taxon>
        <taxon>Gammaproteobacteria</taxon>
        <taxon>Moraxellales</taxon>
        <taxon>Moraxellaceae</taxon>
        <taxon>Alkanindiges</taxon>
    </lineage>
</organism>
<name>A0A4Y7XBJ6_9GAMM</name>
<dbReference type="EMBL" id="SNTY01000033">
    <property type="protein sequence ID" value="TEU25856.1"/>
    <property type="molecule type" value="Genomic_DNA"/>
</dbReference>